<reference evidence="2 3" key="1">
    <citation type="submission" date="2016-10" db="EMBL/GenBank/DDBJ databases">
        <authorList>
            <person name="Cai Z."/>
        </authorList>
    </citation>
    <scope>NUCLEOTIDE SEQUENCE [LARGE SCALE GENOMIC DNA]</scope>
</reference>
<sequence>MVQLHWEPPQQQPGPANRIPGFVAAAKALQQLQQRGLVGAVGVSNFDQRMLMALLDAGVKPVSNQVSYSVMDRRPSLFLARFCEARGIPLLAYGTLGGGLLSERYLDVPANMVRIDTVSKARYGTLLKQLGGWSWMQDLLRVLHEVGEKHGVSASCVAARWVLQQPNVAAVVLGARNATHTRDAQRLFSFELDEIDLLDIDAAYEGAHQPTTDVYAWERGGSW</sequence>
<proteinExistence type="predicted"/>
<dbReference type="STRING" id="3088.A0A383V520"/>
<dbReference type="PANTHER" id="PTHR43147">
    <property type="entry name" value="PROTEIN TAS"/>
    <property type="match status" value="1"/>
</dbReference>
<dbReference type="InterPro" id="IPR023210">
    <property type="entry name" value="NADP_OxRdtase_dom"/>
</dbReference>
<evidence type="ECO:0000313" key="3">
    <source>
        <dbReference type="Proteomes" id="UP000256970"/>
    </source>
</evidence>
<protein>
    <recommendedName>
        <fullName evidence="1">NADP-dependent oxidoreductase domain-containing protein</fullName>
    </recommendedName>
</protein>
<dbReference type="EMBL" id="FNXT01000093">
    <property type="protein sequence ID" value="SZX60707.1"/>
    <property type="molecule type" value="Genomic_DNA"/>
</dbReference>
<dbReference type="Proteomes" id="UP000256970">
    <property type="component" value="Unassembled WGS sequence"/>
</dbReference>
<dbReference type="Gene3D" id="3.20.20.100">
    <property type="entry name" value="NADP-dependent oxidoreductase domain"/>
    <property type="match status" value="1"/>
</dbReference>
<evidence type="ECO:0000313" key="2">
    <source>
        <dbReference type="EMBL" id="SZX60707.1"/>
    </source>
</evidence>
<feature type="domain" description="NADP-dependent oxidoreductase" evidence="1">
    <location>
        <begin position="1"/>
        <end position="204"/>
    </location>
</feature>
<dbReference type="AlphaFoldDB" id="A0A383V520"/>
<dbReference type="SUPFAM" id="SSF51430">
    <property type="entry name" value="NAD(P)-linked oxidoreductase"/>
    <property type="match status" value="1"/>
</dbReference>
<evidence type="ECO:0000259" key="1">
    <source>
        <dbReference type="Pfam" id="PF00248"/>
    </source>
</evidence>
<accession>A0A383V520</accession>
<dbReference type="InterPro" id="IPR036812">
    <property type="entry name" value="NAD(P)_OxRdtase_dom_sf"/>
</dbReference>
<keyword evidence="3" id="KW-1185">Reference proteome</keyword>
<dbReference type="PANTHER" id="PTHR43147:SF5">
    <property type="entry name" value="OXIDOREDUCTASE"/>
    <property type="match status" value="1"/>
</dbReference>
<name>A0A383V520_TETOB</name>
<organism evidence="2 3">
    <name type="scientific">Tetradesmus obliquus</name>
    <name type="common">Green alga</name>
    <name type="synonym">Acutodesmus obliquus</name>
    <dbReference type="NCBI Taxonomy" id="3088"/>
    <lineage>
        <taxon>Eukaryota</taxon>
        <taxon>Viridiplantae</taxon>
        <taxon>Chlorophyta</taxon>
        <taxon>core chlorophytes</taxon>
        <taxon>Chlorophyceae</taxon>
        <taxon>CS clade</taxon>
        <taxon>Sphaeropleales</taxon>
        <taxon>Scenedesmaceae</taxon>
        <taxon>Tetradesmus</taxon>
    </lineage>
</organism>
<dbReference type="Pfam" id="PF00248">
    <property type="entry name" value="Aldo_ket_red"/>
    <property type="match status" value="1"/>
</dbReference>
<gene>
    <name evidence="2" type="ORF">BQ4739_LOCUS1233</name>
</gene>